<dbReference type="Proteomes" id="UP000250275">
    <property type="component" value="Unassembled WGS sequence"/>
</dbReference>
<keyword evidence="10" id="KW-0479">Metal-binding</keyword>
<keyword evidence="15 21" id="KW-1133">Transmembrane helix</keyword>
<dbReference type="OrthoDB" id="3053196at2759"/>
<feature type="compositionally biased region" description="Basic and acidic residues" evidence="20">
    <location>
        <begin position="1254"/>
        <end position="1266"/>
    </location>
</feature>
<evidence type="ECO:0000256" key="11">
    <source>
        <dbReference type="ARBA" id="ARBA00022741"/>
    </source>
</evidence>
<dbReference type="GO" id="GO:0006002">
    <property type="term" value="P:fructose 6-phosphate metabolic process"/>
    <property type="evidence" value="ECO:0007669"/>
    <property type="project" value="InterPro"/>
</dbReference>
<proteinExistence type="predicted"/>
<feature type="domain" description="TLC" evidence="23">
    <location>
        <begin position="819"/>
        <end position="1022"/>
    </location>
</feature>
<dbReference type="GO" id="GO:0048029">
    <property type="term" value="F:monosaccharide binding"/>
    <property type="evidence" value="ECO:0007669"/>
    <property type="project" value="TreeGrafter"/>
</dbReference>
<dbReference type="GO" id="GO:0061621">
    <property type="term" value="P:canonical glycolysis"/>
    <property type="evidence" value="ECO:0007669"/>
    <property type="project" value="TreeGrafter"/>
</dbReference>
<dbReference type="FunFam" id="3.40.50.460:FF:000008">
    <property type="entry name" value="ATP-dependent 6-phosphofructokinase"/>
    <property type="match status" value="1"/>
</dbReference>
<keyword evidence="6" id="KW-0963">Cytoplasm</keyword>
<organism evidence="24 25">
    <name type="scientific">Eufriesea mexicana</name>
    <dbReference type="NCBI Taxonomy" id="516756"/>
    <lineage>
        <taxon>Eukaryota</taxon>
        <taxon>Metazoa</taxon>
        <taxon>Ecdysozoa</taxon>
        <taxon>Arthropoda</taxon>
        <taxon>Hexapoda</taxon>
        <taxon>Insecta</taxon>
        <taxon>Pterygota</taxon>
        <taxon>Neoptera</taxon>
        <taxon>Endopterygota</taxon>
        <taxon>Hymenoptera</taxon>
        <taxon>Apocrita</taxon>
        <taxon>Aculeata</taxon>
        <taxon>Apoidea</taxon>
        <taxon>Anthophila</taxon>
        <taxon>Apidae</taxon>
        <taxon>Eufriesea</taxon>
    </lineage>
</organism>
<evidence type="ECO:0000256" key="7">
    <source>
        <dbReference type="ARBA" id="ARBA00022533"/>
    </source>
</evidence>
<reference evidence="24 25" key="1">
    <citation type="submission" date="2015-07" db="EMBL/GenBank/DDBJ databases">
        <title>The genome of Eufriesea mexicana.</title>
        <authorList>
            <person name="Pan H."/>
            <person name="Kapheim K."/>
        </authorList>
    </citation>
    <scope>NUCLEOTIDE SEQUENCE [LARGE SCALE GENOMIC DNA]</scope>
    <source>
        <strain evidence="24">0111107269</strain>
        <tissue evidence="24">Whole body</tissue>
    </source>
</reference>
<dbReference type="Gene3D" id="2.40.100.10">
    <property type="entry name" value="Cyclophilin-like"/>
    <property type="match status" value="1"/>
</dbReference>
<dbReference type="InterPro" id="IPR029000">
    <property type="entry name" value="Cyclophilin-like_dom_sf"/>
</dbReference>
<evidence type="ECO:0000256" key="12">
    <source>
        <dbReference type="ARBA" id="ARBA00022777"/>
    </source>
</evidence>
<dbReference type="GO" id="GO:0070095">
    <property type="term" value="F:fructose-6-phosphate binding"/>
    <property type="evidence" value="ECO:0007669"/>
    <property type="project" value="TreeGrafter"/>
</dbReference>
<evidence type="ECO:0000256" key="14">
    <source>
        <dbReference type="ARBA" id="ARBA00022842"/>
    </source>
</evidence>
<evidence type="ECO:0000256" key="10">
    <source>
        <dbReference type="ARBA" id="ARBA00022723"/>
    </source>
</evidence>
<evidence type="ECO:0000313" key="24">
    <source>
        <dbReference type="EMBL" id="OAD52220.1"/>
    </source>
</evidence>
<dbReference type="Pfam" id="PF00365">
    <property type="entry name" value="PFK"/>
    <property type="match status" value="2"/>
</dbReference>
<keyword evidence="9 19" id="KW-0812">Transmembrane</keyword>
<evidence type="ECO:0000259" key="22">
    <source>
        <dbReference type="PROSITE" id="PS50072"/>
    </source>
</evidence>
<dbReference type="PANTHER" id="PTHR13697:SF4">
    <property type="entry name" value="ATP-DEPENDENT 6-PHOSPHOFRUCTOKINASE"/>
    <property type="match status" value="1"/>
</dbReference>
<feature type="transmembrane region" description="Helical" evidence="21">
    <location>
        <begin position="825"/>
        <end position="844"/>
    </location>
</feature>
<keyword evidence="11" id="KW-0547">Nucleotide-binding</keyword>
<keyword evidence="17" id="KW-0324">Glycolysis</keyword>
<keyword evidence="13" id="KW-0067">ATP-binding</keyword>
<comment type="subcellular location">
    <subcellularLocation>
        <location evidence="3">Cytoplasm</location>
    </subcellularLocation>
    <subcellularLocation>
        <location evidence="2">Membrane</location>
        <topology evidence="2">Multi-pass membrane protein</topology>
    </subcellularLocation>
</comment>
<dbReference type="InterPro" id="IPR022953">
    <property type="entry name" value="ATP_PFK"/>
</dbReference>
<feature type="region of interest" description="Disordered" evidence="20">
    <location>
        <begin position="1222"/>
        <end position="1266"/>
    </location>
</feature>
<accession>A0A310SFP1</accession>
<dbReference type="InterPro" id="IPR006634">
    <property type="entry name" value="TLC-dom"/>
</dbReference>
<evidence type="ECO:0000256" key="1">
    <source>
        <dbReference type="ARBA" id="ARBA00001946"/>
    </source>
</evidence>
<feature type="transmembrane region" description="Helical" evidence="21">
    <location>
        <begin position="920"/>
        <end position="940"/>
    </location>
</feature>
<evidence type="ECO:0000256" key="17">
    <source>
        <dbReference type="ARBA" id="ARBA00023152"/>
    </source>
</evidence>
<dbReference type="SUPFAM" id="SSF53784">
    <property type="entry name" value="Phosphofructokinase"/>
    <property type="match status" value="2"/>
</dbReference>
<evidence type="ECO:0000256" key="3">
    <source>
        <dbReference type="ARBA" id="ARBA00004496"/>
    </source>
</evidence>
<evidence type="ECO:0000256" key="16">
    <source>
        <dbReference type="ARBA" id="ARBA00023136"/>
    </source>
</evidence>
<dbReference type="InterPro" id="IPR000023">
    <property type="entry name" value="Phosphofructokinase_dom"/>
</dbReference>
<gene>
    <name evidence="24" type="ORF">WN48_02505</name>
</gene>
<evidence type="ECO:0000259" key="23">
    <source>
        <dbReference type="PROSITE" id="PS50922"/>
    </source>
</evidence>
<dbReference type="SMART" id="SM00724">
    <property type="entry name" value="TLC"/>
    <property type="match status" value="1"/>
</dbReference>
<dbReference type="GO" id="GO:0005945">
    <property type="term" value="C:6-phosphofructokinase complex"/>
    <property type="evidence" value="ECO:0007669"/>
    <property type="project" value="TreeGrafter"/>
</dbReference>
<dbReference type="PROSITE" id="PS50072">
    <property type="entry name" value="CSA_PPIASE_2"/>
    <property type="match status" value="1"/>
</dbReference>
<dbReference type="GO" id="GO:0005524">
    <property type="term" value="F:ATP binding"/>
    <property type="evidence" value="ECO:0007669"/>
    <property type="project" value="UniProtKB-KW"/>
</dbReference>
<sequence length="1317" mass="147366">MAEDLAAQRFIKPGSHKGKGLAVFTSGGMNAAVRAVVRMGIYLGCKVFFIKEGYQGMVDGGNNIVEANWSSVSCIIHRGGTVIGSARCKDFRERAGRRRAAKNLVTRGITNLVVIGGDGSLTGANLFKEEWPDLLKELAEAGEITSEQADKYQHLHISGMVGSIDNDFCGTDMTIGTDSALHRIIESIDAIVSTAYSHQRTFIMEVMGRHCGYLAIVGALSAEADYVFCPESPPPADWPDKLSERLTGQRLNIIIVAEGAVDRNGEPITAEKVRQVVGCRMGAEAVMALMEATPDTEACVVSLDGNQAVRLPLMECVRRTKAVAQAMADKNWDLAVQLRGKGFARNLETYKMLTRLKAPVDYDPSKDHYTLGVMHIGSPSCGMNAAVRSFVRNCIYRGDKVYGICDGILGLMAGKFKLMDWPSVTGWVAQGGAYLGTKRTPPKEDQLPQIAQKLKEYGIQALLIIGGFEGYQTGLTFFKARDKFEEFRIPIAMIPATISNNVPGTEFSLGCDTALNEITEICDRIRQSAQGTKRRVFIIETMGGYCGYLATVAGLAGGADAAYIFEEKFNIKDLNQDVIAMAAKMSEGVQRGLILRNESANLNYSTDFMQRLFSEEGKGLFSCRMNIIGHMQQGGSPTPFDRNLGTKMGSKAVEWFTEQLKKYSNADSKITTMDADSAVMIGIVRRQYRFTPFTELLEVTDFEHRIPTYQWWMKLRPLLKVLAKHESTYEEEGLYITVEEMDLDNDSLARWAYTFIAIHHNVTSDTEDPTMPTKYTTGWKDACVVFFSLLITIVMHAVFQEYIIDKVSKRLHLSKVKLAKFNESSQLVLFYVLSLMWAIDIIIREDLLLNITSLWKEYPIPMSFSSKLFFIGQLAYWLHCYPELYFQRVKKEDIPVRAVQATIGLFFTLAAYVFNFQQVGILLLVLHYIGDVMLHGTRLIHFVGKKEKVTKMAFLIANSTYVVIRIATLAIAMLVFLYGLGQVESVFDFATGNFNIPIIRFTALSAVIIFQVTMKTTVGDIDLELWAKQTPKACRNFIQLCIEGYYHDTIFHKIIKGFITQGGDPTGSGEGGKIYGELFKDEFHTRLRFCRRDLIAVANTGKDDNGSQFFFTLNSTPDLQNKHMIFGKVTGKTIYDMLKLEEALVDENNRPLYPPRLIKTVILNYPFSDIIPRIIVQESEDVKYNSKTKTAAVKDLNLLSFGGEAKEDEEESVILNKKFTGKGKSAHDHLTDPKLSSQTAVEPSGLANKKRKEGRSSDWESDAEVKTQEVLEVVKKEKEVMKKRIKNTLSDTKKEPRNVQNYKIGDAEDDKNIKENE</sequence>
<dbReference type="PRINTS" id="PR00476">
    <property type="entry name" value="PHFRCTKINASE"/>
</dbReference>
<keyword evidence="16 19" id="KW-0472">Membrane</keyword>
<dbReference type="PANTHER" id="PTHR13697">
    <property type="entry name" value="PHOSPHOFRUCTOKINASE"/>
    <property type="match status" value="1"/>
</dbReference>
<feature type="transmembrane region" description="Helical" evidence="21">
    <location>
        <begin position="864"/>
        <end position="882"/>
    </location>
</feature>
<dbReference type="EC" id="2.7.1.11" evidence="5"/>
<feature type="transmembrane region" description="Helical" evidence="21">
    <location>
        <begin position="784"/>
        <end position="804"/>
    </location>
</feature>
<dbReference type="SUPFAM" id="SSF50891">
    <property type="entry name" value="Cyclophilin-like"/>
    <property type="match status" value="1"/>
</dbReference>
<dbReference type="InterPro" id="IPR015912">
    <property type="entry name" value="Phosphofructokinase_CS"/>
</dbReference>
<evidence type="ECO:0000256" key="4">
    <source>
        <dbReference type="ARBA" id="ARBA00004679"/>
    </source>
</evidence>
<dbReference type="GO" id="GO:0003872">
    <property type="term" value="F:6-phosphofructokinase activity"/>
    <property type="evidence" value="ECO:0007669"/>
    <property type="project" value="UniProtKB-EC"/>
</dbReference>
<evidence type="ECO:0000256" key="15">
    <source>
        <dbReference type="ARBA" id="ARBA00022989"/>
    </source>
</evidence>
<evidence type="ECO:0000256" key="6">
    <source>
        <dbReference type="ARBA" id="ARBA00022490"/>
    </source>
</evidence>
<dbReference type="Gene3D" id="3.40.50.450">
    <property type="match status" value="3"/>
</dbReference>
<dbReference type="PROSITE" id="PS50922">
    <property type="entry name" value="TLC"/>
    <property type="match status" value="1"/>
</dbReference>
<keyword evidence="14" id="KW-0460">Magnesium</keyword>
<comment type="catalytic activity">
    <reaction evidence="18">
        <text>beta-D-fructose 6-phosphate + ATP = beta-D-fructose 1,6-bisphosphate + ADP + H(+)</text>
        <dbReference type="Rhea" id="RHEA:16109"/>
        <dbReference type="ChEBI" id="CHEBI:15378"/>
        <dbReference type="ChEBI" id="CHEBI:30616"/>
        <dbReference type="ChEBI" id="CHEBI:32966"/>
        <dbReference type="ChEBI" id="CHEBI:57634"/>
        <dbReference type="ChEBI" id="CHEBI:456216"/>
        <dbReference type="EC" id="2.7.1.11"/>
    </reaction>
</comment>
<dbReference type="Pfam" id="PF00160">
    <property type="entry name" value="Pro_isomerase"/>
    <property type="match status" value="1"/>
</dbReference>
<evidence type="ECO:0000256" key="8">
    <source>
        <dbReference type="ARBA" id="ARBA00022679"/>
    </source>
</evidence>
<keyword evidence="8" id="KW-0808">Transferase</keyword>
<evidence type="ECO:0000256" key="13">
    <source>
        <dbReference type="ARBA" id="ARBA00022840"/>
    </source>
</evidence>
<comment type="pathway">
    <text evidence="4">Carbohydrate degradation; glycolysis; D-glyceraldehyde 3-phosphate and glycerone phosphate from D-glucose: step 3/4.</text>
</comment>
<evidence type="ECO:0000256" key="2">
    <source>
        <dbReference type="ARBA" id="ARBA00004141"/>
    </source>
</evidence>
<evidence type="ECO:0000256" key="20">
    <source>
        <dbReference type="SAM" id="MobiDB-lite"/>
    </source>
</evidence>
<keyword evidence="7" id="KW-0021">Allosteric enzyme</keyword>
<dbReference type="GO" id="GO:0042802">
    <property type="term" value="F:identical protein binding"/>
    <property type="evidence" value="ECO:0007669"/>
    <property type="project" value="TreeGrafter"/>
</dbReference>
<dbReference type="GO" id="GO:0016020">
    <property type="term" value="C:membrane"/>
    <property type="evidence" value="ECO:0007669"/>
    <property type="project" value="UniProtKB-SubCell"/>
</dbReference>
<feature type="region of interest" description="Disordered" evidence="20">
    <location>
        <begin position="1286"/>
        <end position="1317"/>
    </location>
</feature>
<dbReference type="UniPathway" id="UPA00109">
    <property type="reaction ID" value="UER00182"/>
</dbReference>
<dbReference type="InterPro" id="IPR035966">
    <property type="entry name" value="PKF_sf"/>
</dbReference>
<feature type="transmembrane region" description="Helical" evidence="21">
    <location>
        <begin position="952"/>
        <end position="978"/>
    </location>
</feature>
<dbReference type="PROSITE" id="PS00433">
    <property type="entry name" value="PHOSPHOFRUCTOKINASE"/>
    <property type="match status" value="1"/>
</dbReference>
<protein>
    <recommendedName>
        <fullName evidence="5">6-phosphofructokinase</fullName>
        <ecNumber evidence="5">2.7.1.11</ecNumber>
    </recommendedName>
</protein>
<comment type="cofactor">
    <cofactor evidence="1">
        <name>Mg(2+)</name>
        <dbReference type="ChEBI" id="CHEBI:18420"/>
    </cofactor>
</comment>
<dbReference type="InterPro" id="IPR002130">
    <property type="entry name" value="Cyclophilin-type_PPIase_dom"/>
</dbReference>
<dbReference type="GO" id="GO:0016208">
    <property type="term" value="F:AMP binding"/>
    <property type="evidence" value="ECO:0007669"/>
    <property type="project" value="TreeGrafter"/>
</dbReference>
<dbReference type="Gene3D" id="3.40.50.460">
    <property type="entry name" value="Phosphofructokinase domain"/>
    <property type="match status" value="3"/>
</dbReference>
<dbReference type="GO" id="GO:0046872">
    <property type="term" value="F:metal ion binding"/>
    <property type="evidence" value="ECO:0007669"/>
    <property type="project" value="UniProtKB-KW"/>
</dbReference>
<keyword evidence="12 24" id="KW-0418">Kinase</keyword>
<dbReference type="GO" id="GO:0003755">
    <property type="term" value="F:peptidyl-prolyl cis-trans isomerase activity"/>
    <property type="evidence" value="ECO:0007669"/>
    <property type="project" value="InterPro"/>
</dbReference>
<feature type="transmembrane region" description="Helical" evidence="21">
    <location>
        <begin position="894"/>
        <end position="914"/>
    </location>
</feature>
<evidence type="ECO:0000256" key="19">
    <source>
        <dbReference type="PROSITE-ProRule" id="PRU00205"/>
    </source>
</evidence>
<dbReference type="FunFam" id="3.40.50.450:FF:000043">
    <property type="entry name" value="ATP-dependent 6-phosphofructokinase, platelet type"/>
    <property type="match status" value="1"/>
</dbReference>
<evidence type="ECO:0000256" key="5">
    <source>
        <dbReference type="ARBA" id="ARBA00012055"/>
    </source>
</evidence>
<keyword evidence="25" id="KW-1185">Reference proteome</keyword>
<feature type="domain" description="PPIase cyclophilin-type" evidence="22">
    <location>
        <begin position="1016"/>
        <end position="1162"/>
    </location>
</feature>
<evidence type="ECO:0000313" key="25">
    <source>
        <dbReference type="Proteomes" id="UP000250275"/>
    </source>
</evidence>
<name>A0A310SFP1_9HYME</name>
<evidence type="ECO:0000256" key="18">
    <source>
        <dbReference type="ARBA" id="ARBA00048070"/>
    </source>
</evidence>
<dbReference type="GO" id="GO:0030388">
    <property type="term" value="P:fructose 1,6-bisphosphate metabolic process"/>
    <property type="evidence" value="ECO:0007669"/>
    <property type="project" value="TreeGrafter"/>
</dbReference>
<evidence type="ECO:0000256" key="9">
    <source>
        <dbReference type="ARBA" id="ARBA00022692"/>
    </source>
</evidence>
<evidence type="ECO:0000256" key="21">
    <source>
        <dbReference type="SAM" id="Phobius"/>
    </source>
</evidence>
<dbReference type="EMBL" id="KQ775960">
    <property type="protein sequence ID" value="OAD52220.1"/>
    <property type="molecule type" value="Genomic_DNA"/>
</dbReference>